<evidence type="ECO:0000256" key="5">
    <source>
        <dbReference type="ARBA" id="ARBA00022833"/>
    </source>
</evidence>
<keyword evidence="5" id="KW-0862">Zinc</keyword>
<dbReference type="GO" id="GO:0016020">
    <property type="term" value="C:membrane"/>
    <property type="evidence" value="ECO:0007669"/>
    <property type="project" value="UniProtKB-SubCell"/>
</dbReference>
<dbReference type="InterPro" id="IPR026096">
    <property type="entry name" value="R-trans_p"/>
</dbReference>
<evidence type="ECO:0000256" key="6">
    <source>
        <dbReference type="ARBA" id="ARBA00022989"/>
    </source>
</evidence>
<evidence type="ECO:0000256" key="3">
    <source>
        <dbReference type="ARBA" id="ARBA00022723"/>
    </source>
</evidence>
<keyword evidence="7" id="KW-0472">Membrane</keyword>
<dbReference type="GO" id="GO:0006612">
    <property type="term" value="P:protein targeting to membrane"/>
    <property type="evidence" value="ECO:0007669"/>
    <property type="project" value="TreeGrafter"/>
</dbReference>
<evidence type="ECO:0000313" key="9">
    <source>
        <dbReference type="EMBL" id="CAF4049101.1"/>
    </source>
</evidence>
<name>A0A819RRA9_9BILA</name>
<dbReference type="GO" id="GO:0008270">
    <property type="term" value="F:zinc ion binding"/>
    <property type="evidence" value="ECO:0007669"/>
    <property type="project" value="UniProtKB-KW"/>
</dbReference>
<reference evidence="9" key="1">
    <citation type="submission" date="2021-02" db="EMBL/GenBank/DDBJ databases">
        <authorList>
            <person name="Nowell W R."/>
        </authorList>
    </citation>
    <scope>NUCLEOTIDE SEQUENCE</scope>
</reference>
<evidence type="ECO:0000256" key="7">
    <source>
        <dbReference type="ARBA" id="ARBA00023136"/>
    </source>
</evidence>
<protein>
    <recommendedName>
        <fullName evidence="8">3CxxC-type domain-containing protein</fullName>
    </recommendedName>
</protein>
<dbReference type="InterPro" id="IPR027377">
    <property type="entry name" value="ZAR1/RTP1-5-like_Znf-3CxxC"/>
</dbReference>
<dbReference type="Proteomes" id="UP000663844">
    <property type="component" value="Unassembled WGS sequence"/>
</dbReference>
<feature type="domain" description="3CxxC-type" evidence="8">
    <location>
        <begin position="46"/>
        <end position="167"/>
    </location>
</feature>
<evidence type="ECO:0000256" key="4">
    <source>
        <dbReference type="ARBA" id="ARBA00022771"/>
    </source>
</evidence>
<dbReference type="EMBL" id="CAJOAZ010004211">
    <property type="protein sequence ID" value="CAF4049101.1"/>
    <property type="molecule type" value="Genomic_DNA"/>
</dbReference>
<evidence type="ECO:0000259" key="8">
    <source>
        <dbReference type="SMART" id="SM01328"/>
    </source>
</evidence>
<organism evidence="9 10">
    <name type="scientific">Adineta steineri</name>
    <dbReference type="NCBI Taxonomy" id="433720"/>
    <lineage>
        <taxon>Eukaryota</taxon>
        <taxon>Metazoa</taxon>
        <taxon>Spiralia</taxon>
        <taxon>Gnathifera</taxon>
        <taxon>Rotifera</taxon>
        <taxon>Eurotatoria</taxon>
        <taxon>Bdelloidea</taxon>
        <taxon>Adinetida</taxon>
        <taxon>Adinetidae</taxon>
        <taxon>Adineta</taxon>
    </lineage>
</organism>
<sequence>MTFNQFKSCFNEILYRDPLPFGYNWQLQRLQNSSLNDPGWSELLYRTYASYQCNHGHHWQSSWAMVIFRFQLDSRNGFGRVRMKRFGVRCRECGDKDDSYHVGFCREIQAWFAVQRLLYHIVRTFDGKGFISDSEAQNIVIPDGDVPSGGNGGGPHPKNLCEACANNCCQEKYKRLTKKK</sequence>
<dbReference type="GO" id="GO:0031849">
    <property type="term" value="F:olfactory receptor binding"/>
    <property type="evidence" value="ECO:0007669"/>
    <property type="project" value="TreeGrafter"/>
</dbReference>
<keyword evidence="3" id="KW-0479">Metal-binding</keyword>
<gene>
    <name evidence="9" type="ORF">OXD698_LOCUS32408</name>
</gene>
<dbReference type="AlphaFoldDB" id="A0A819RRA9"/>
<dbReference type="Pfam" id="PF13695">
    <property type="entry name" value="Zn_ribbon_3CxxC"/>
    <property type="match status" value="1"/>
</dbReference>
<comment type="caution">
    <text evidence="9">The sequence shown here is derived from an EMBL/GenBank/DDBJ whole genome shotgun (WGS) entry which is preliminary data.</text>
</comment>
<evidence type="ECO:0000256" key="2">
    <source>
        <dbReference type="ARBA" id="ARBA00022692"/>
    </source>
</evidence>
<dbReference type="SMART" id="SM01328">
    <property type="entry name" value="zf-3CxxC"/>
    <property type="match status" value="1"/>
</dbReference>
<dbReference type="GO" id="GO:0051205">
    <property type="term" value="P:protein insertion into membrane"/>
    <property type="evidence" value="ECO:0007669"/>
    <property type="project" value="TreeGrafter"/>
</dbReference>
<proteinExistence type="predicted"/>
<keyword evidence="2" id="KW-0812">Transmembrane</keyword>
<keyword evidence="6" id="KW-1133">Transmembrane helix</keyword>
<dbReference type="PANTHER" id="PTHR14402">
    <property type="entry name" value="RECEPTOR TRANSPORTING PROTEIN"/>
    <property type="match status" value="1"/>
</dbReference>
<accession>A0A819RRA9</accession>
<evidence type="ECO:0000256" key="1">
    <source>
        <dbReference type="ARBA" id="ARBA00004167"/>
    </source>
</evidence>
<dbReference type="PANTHER" id="PTHR14402:SF10">
    <property type="entry name" value="3CXXC-TYPE DOMAIN-CONTAINING PROTEIN"/>
    <property type="match status" value="1"/>
</dbReference>
<evidence type="ECO:0000313" key="10">
    <source>
        <dbReference type="Proteomes" id="UP000663844"/>
    </source>
</evidence>
<comment type="subcellular location">
    <subcellularLocation>
        <location evidence="1">Membrane</location>
        <topology evidence="1">Single-pass membrane protein</topology>
    </subcellularLocation>
</comment>
<keyword evidence="4" id="KW-0863">Zinc-finger</keyword>